<dbReference type="EMBL" id="CP033898">
    <property type="protein sequence ID" value="AZA08241.1"/>
    <property type="molecule type" value="Genomic_DNA"/>
</dbReference>
<dbReference type="OrthoDB" id="9790710at2"/>
<dbReference type="SUPFAM" id="SSF53756">
    <property type="entry name" value="UDP-Glycosyltransferase/glycogen phosphorylase"/>
    <property type="match status" value="1"/>
</dbReference>
<feature type="domain" description="Glycosyl transferase family 1" evidence="2">
    <location>
        <begin position="185"/>
        <end position="337"/>
    </location>
</feature>
<dbReference type="PANTHER" id="PTHR45947:SF3">
    <property type="entry name" value="SULFOQUINOVOSYL TRANSFERASE SQD2"/>
    <property type="match status" value="1"/>
</dbReference>
<protein>
    <submittedName>
        <fullName evidence="3">D-inositol 3-phosphate glycosyltransferase</fullName>
        <ecNumber evidence="3">2.4.1.250</ecNumber>
    </submittedName>
</protein>
<keyword evidence="4" id="KW-1185">Reference proteome</keyword>
<dbReference type="RefSeq" id="WP_123959113.1">
    <property type="nucleotide sequence ID" value="NZ_CP033898.1"/>
</dbReference>
<dbReference type="Gene3D" id="3.40.50.2000">
    <property type="entry name" value="Glycogen Phosphorylase B"/>
    <property type="match status" value="2"/>
</dbReference>
<gene>
    <name evidence="3" type="primary">mshA1</name>
    <name evidence="3" type="ORF">CPPEL_00450</name>
</gene>
<dbReference type="CDD" id="cd03801">
    <property type="entry name" value="GT4_PimA-like"/>
    <property type="match status" value="1"/>
</dbReference>
<proteinExistence type="predicted"/>
<evidence type="ECO:0000256" key="1">
    <source>
        <dbReference type="ARBA" id="ARBA00022679"/>
    </source>
</evidence>
<dbReference type="InterPro" id="IPR001296">
    <property type="entry name" value="Glyco_trans_1"/>
</dbReference>
<dbReference type="GO" id="GO:0102710">
    <property type="term" value="F:D-inositol-3-phosphate glycosyltransferase activity"/>
    <property type="evidence" value="ECO:0007669"/>
    <property type="project" value="UniProtKB-EC"/>
</dbReference>
<dbReference type="KEGG" id="cpso:CPPEL_00450"/>
<reference evidence="3 4" key="1">
    <citation type="submission" date="2018-11" db="EMBL/GenBank/DDBJ databases">
        <authorList>
            <person name="Kleinhagauer T."/>
            <person name="Glaeser S.P."/>
            <person name="Spergser J."/>
            <person name="Ruckert C."/>
            <person name="Kaempfer P."/>
            <person name="Busse H.-J."/>
        </authorList>
    </citation>
    <scope>NUCLEOTIDE SEQUENCE [LARGE SCALE GENOMIC DNA]</scope>
    <source>
        <strain evidence="3 4">812CH</strain>
    </source>
</reference>
<keyword evidence="1 3" id="KW-0808">Transferase</keyword>
<evidence type="ECO:0000259" key="2">
    <source>
        <dbReference type="Pfam" id="PF00534"/>
    </source>
</evidence>
<dbReference type="Proteomes" id="UP000271426">
    <property type="component" value="Chromosome"/>
</dbReference>
<keyword evidence="3" id="KW-0328">Glycosyltransferase</keyword>
<dbReference type="AlphaFoldDB" id="A0A3G6IRN2"/>
<evidence type="ECO:0000313" key="3">
    <source>
        <dbReference type="EMBL" id="AZA08241.1"/>
    </source>
</evidence>
<dbReference type="PANTHER" id="PTHR45947">
    <property type="entry name" value="SULFOQUINOVOSYL TRANSFERASE SQD2"/>
    <property type="match status" value="1"/>
</dbReference>
<accession>A0A3G6IRN2</accession>
<dbReference type="EC" id="2.4.1.250" evidence="3"/>
<name>A0A3G6IRN2_9CORY</name>
<dbReference type="Pfam" id="PF00534">
    <property type="entry name" value="Glycos_transf_1"/>
    <property type="match status" value="1"/>
</dbReference>
<dbReference type="InterPro" id="IPR050194">
    <property type="entry name" value="Glycosyltransferase_grp1"/>
</dbReference>
<organism evidence="3 4">
    <name type="scientific">Corynebacterium pseudopelargi</name>
    <dbReference type="NCBI Taxonomy" id="2080757"/>
    <lineage>
        <taxon>Bacteria</taxon>
        <taxon>Bacillati</taxon>
        <taxon>Actinomycetota</taxon>
        <taxon>Actinomycetes</taxon>
        <taxon>Mycobacteriales</taxon>
        <taxon>Corynebacteriaceae</taxon>
        <taxon>Corynebacterium</taxon>
    </lineage>
</organism>
<sequence length="360" mass="39717">MKLHIITSLWPSRANPISGIFVAEHVSALREQGHEVWVTVVSPRKSEWLEIAGVTPHYVRTLHLPVRFHRLHRPINTKLAARVAKWTLPKPDVDALIVHNQIPLGFCVPWWQSKPLPTAVIVHGDNPPLNDPDNAAWMRKHLPDIPEHVKVLPVGKTVVPFLENLGVRHHTVLGNGTKYAEKAAGSSTPKLVVSISNMHKGKALDVLIDAFGLLDASWRLRIVGDGPERRALEDQVEALGIGQRVEFLGRLDREATLAVLDGADLFALPSTREPFGVVYLEAAMRSIPPVGCFGTGAEEIINDGVTGRLVPKRDPEALAAALEDMWEKRDALGDAAREDALGKTWHHYNEQLLAILGFPS</sequence>
<evidence type="ECO:0000313" key="4">
    <source>
        <dbReference type="Proteomes" id="UP000271426"/>
    </source>
</evidence>